<dbReference type="OrthoDB" id="408177at2759"/>
<evidence type="ECO:0000313" key="4">
    <source>
        <dbReference type="Proteomes" id="UP000603453"/>
    </source>
</evidence>
<evidence type="ECO:0000256" key="1">
    <source>
        <dbReference type="SAM" id="MobiDB-lite"/>
    </source>
</evidence>
<dbReference type="InterPro" id="IPR002372">
    <property type="entry name" value="PQQ_rpt_dom"/>
</dbReference>
<evidence type="ECO:0000313" key="3">
    <source>
        <dbReference type="EMBL" id="KAG2207687.1"/>
    </source>
</evidence>
<feature type="region of interest" description="Disordered" evidence="1">
    <location>
        <begin position="1"/>
        <end position="23"/>
    </location>
</feature>
<dbReference type="SUPFAM" id="SSF50998">
    <property type="entry name" value="Quinoprotein alcohol dehydrogenase-like"/>
    <property type="match status" value="1"/>
</dbReference>
<feature type="compositionally biased region" description="Basic and acidic residues" evidence="1">
    <location>
        <begin position="1"/>
        <end position="10"/>
    </location>
</feature>
<comment type="caution">
    <text evidence="3">The sequence shown here is derived from an EMBL/GenBank/DDBJ whole genome shotgun (WGS) entry which is preliminary data.</text>
</comment>
<gene>
    <name evidence="3" type="ORF">INT47_011807</name>
</gene>
<proteinExistence type="predicted"/>
<organism evidence="3 4">
    <name type="scientific">Mucor saturninus</name>
    <dbReference type="NCBI Taxonomy" id="64648"/>
    <lineage>
        <taxon>Eukaryota</taxon>
        <taxon>Fungi</taxon>
        <taxon>Fungi incertae sedis</taxon>
        <taxon>Mucoromycota</taxon>
        <taxon>Mucoromycotina</taxon>
        <taxon>Mucoromycetes</taxon>
        <taxon>Mucorales</taxon>
        <taxon>Mucorineae</taxon>
        <taxon>Mucoraceae</taxon>
        <taxon>Mucor</taxon>
    </lineage>
</organism>
<evidence type="ECO:0000259" key="2">
    <source>
        <dbReference type="Pfam" id="PF13360"/>
    </source>
</evidence>
<dbReference type="InterPro" id="IPR011047">
    <property type="entry name" value="Quinoprotein_ADH-like_sf"/>
</dbReference>
<dbReference type="Proteomes" id="UP000603453">
    <property type="component" value="Unassembled WGS sequence"/>
</dbReference>
<dbReference type="SMART" id="SM00564">
    <property type="entry name" value="PQQ"/>
    <property type="match status" value="3"/>
</dbReference>
<dbReference type="PANTHER" id="PTHR34512">
    <property type="entry name" value="CELL SURFACE PROTEIN"/>
    <property type="match status" value="1"/>
</dbReference>
<feature type="domain" description="Pyrrolo-quinoline quinone repeat" evidence="2">
    <location>
        <begin position="40"/>
        <end position="267"/>
    </location>
</feature>
<sequence>MVFRTERNSSEDSTSSTEQQDPRLTVKKFTRRDILICASHGYIYAIHKADGSRLWKTSFKSGSGIISLFVRDNDRLIAGAFGRTTCLNLLNGGIVWETKLAGMGSEEVSVVSTPSRVLRPHPDHIMELPPHYNEQSVPPDYHDNVVPESAVIIACSRGKAMGLDADSGEILWTYNCPGGGFNIPVVIVEPPSKESDQVVYIGASKWVYCLNGRTGALIWSTKVATTLFGSDYMSLATAWSSRLAAESYSAFNQNPSLQCLELQRDRNRVNTSQSFKRIGKTAAR</sequence>
<accession>A0A8H7RCC4</accession>
<protein>
    <recommendedName>
        <fullName evidence="2">Pyrrolo-quinoline quinone repeat domain-containing protein</fullName>
    </recommendedName>
</protein>
<dbReference type="Gene3D" id="2.130.10.10">
    <property type="entry name" value="YVTN repeat-like/Quinoprotein amine dehydrogenase"/>
    <property type="match status" value="2"/>
</dbReference>
<dbReference type="Pfam" id="PF13360">
    <property type="entry name" value="PQQ_2"/>
    <property type="match status" value="1"/>
</dbReference>
<dbReference type="InterPro" id="IPR015943">
    <property type="entry name" value="WD40/YVTN_repeat-like_dom_sf"/>
</dbReference>
<dbReference type="PANTHER" id="PTHR34512:SF30">
    <property type="entry name" value="OUTER MEMBRANE PROTEIN ASSEMBLY FACTOR BAMB"/>
    <property type="match status" value="1"/>
</dbReference>
<reference evidence="3" key="1">
    <citation type="submission" date="2020-12" db="EMBL/GenBank/DDBJ databases">
        <title>Metabolic potential, ecology and presence of endohyphal bacteria is reflected in genomic diversity of Mucoromycotina.</title>
        <authorList>
            <person name="Muszewska A."/>
            <person name="Okrasinska A."/>
            <person name="Steczkiewicz K."/>
            <person name="Drgas O."/>
            <person name="Orlowska M."/>
            <person name="Perlinska-Lenart U."/>
            <person name="Aleksandrzak-Piekarczyk T."/>
            <person name="Szatraj K."/>
            <person name="Zielenkiewicz U."/>
            <person name="Pilsyk S."/>
            <person name="Malc E."/>
            <person name="Mieczkowski P."/>
            <person name="Kruszewska J.S."/>
            <person name="Biernat P."/>
            <person name="Pawlowska J."/>
        </authorList>
    </citation>
    <scope>NUCLEOTIDE SEQUENCE</scope>
    <source>
        <strain evidence="3">WA0000017839</strain>
    </source>
</reference>
<keyword evidence="4" id="KW-1185">Reference proteome</keyword>
<dbReference type="AlphaFoldDB" id="A0A8H7RCC4"/>
<dbReference type="InterPro" id="IPR018391">
    <property type="entry name" value="PQQ_b-propeller_rpt"/>
</dbReference>
<name>A0A8H7RCC4_9FUNG</name>
<dbReference type="EMBL" id="JAEPRD010000023">
    <property type="protein sequence ID" value="KAG2207687.1"/>
    <property type="molecule type" value="Genomic_DNA"/>
</dbReference>